<accession>A0AA38Y5B8</accession>
<sequence length="321" mass="34645">MAAPFPSPTSKWHSDTYPSLSPTRPELSAKGKTVLITGGGTGIGAETARYFAAAGAPRIAILGRRKQPLLETKADIEDRFSGVEVFIAPTDVTSKSEVDAAFKSFIGEGELNVLVHGAANVGPLDGTDAVEAGAFLESIQLNLRGSLFVAQAFLRHASKDAVAIEVNSSAAHVNFVPKFAAYSVAKLAQYRLWDTVAFANPEMSVFHVQPGVVDTDMNKSAGGVQATGIEDQGESTDNLHLTYDKTDTSLVALPASFHVWLASPEARFLKGKFLWSNWDVDELKSREEQIATSTQFNIDLVGWPFGESAYKFQTTSKLWTE</sequence>
<evidence type="ECO:0000313" key="6">
    <source>
        <dbReference type="Proteomes" id="UP001172681"/>
    </source>
</evidence>
<comment type="caution">
    <text evidence="5">The sequence shown here is derived from an EMBL/GenBank/DDBJ whole genome shotgun (WGS) entry which is preliminary data.</text>
</comment>
<feature type="domain" description="Ketoreductase" evidence="4">
    <location>
        <begin position="32"/>
        <end position="204"/>
    </location>
</feature>
<gene>
    <name evidence="5" type="ORF">H2204_006418</name>
</gene>
<proteinExistence type="inferred from homology"/>
<dbReference type="Gene3D" id="3.40.50.720">
    <property type="entry name" value="NAD(P)-binding Rossmann-like Domain"/>
    <property type="match status" value="1"/>
</dbReference>
<organism evidence="5 6">
    <name type="scientific">Knufia peltigerae</name>
    <dbReference type="NCBI Taxonomy" id="1002370"/>
    <lineage>
        <taxon>Eukaryota</taxon>
        <taxon>Fungi</taxon>
        <taxon>Dikarya</taxon>
        <taxon>Ascomycota</taxon>
        <taxon>Pezizomycotina</taxon>
        <taxon>Eurotiomycetes</taxon>
        <taxon>Chaetothyriomycetidae</taxon>
        <taxon>Chaetothyriales</taxon>
        <taxon>Trichomeriaceae</taxon>
        <taxon>Knufia</taxon>
    </lineage>
</organism>
<dbReference type="SMART" id="SM00822">
    <property type="entry name" value="PKS_KR"/>
    <property type="match status" value="1"/>
</dbReference>
<evidence type="ECO:0000256" key="2">
    <source>
        <dbReference type="ARBA" id="ARBA00023002"/>
    </source>
</evidence>
<dbReference type="PANTHER" id="PTHR42901:SF1">
    <property type="entry name" value="ALCOHOL DEHYDROGENASE"/>
    <property type="match status" value="1"/>
</dbReference>
<dbReference type="PANTHER" id="PTHR42901">
    <property type="entry name" value="ALCOHOL DEHYDROGENASE"/>
    <property type="match status" value="1"/>
</dbReference>
<keyword evidence="2" id="KW-0560">Oxidoreductase</keyword>
<evidence type="ECO:0000259" key="4">
    <source>
        <dbReference type="SMART" id="SM00822"/>
    </source>
</evidence>
<dbReference type="EMBL" id="JAPDRN010000039">
    <property type="protein sequence ID" value="KAJ9634341.1"/>
    <property type="molecule type" value="Genomic_DNA"/>
</dbReference>
<reference evidence="5" key="1">
    <citation type="submission" date="2022-10" db="EMBL/GenBank/DDBJ databases">
        <title>Culturing micro-colonial fungi from biological soil crusts in the Mojave desert and describing Neophaeococcomyces mojavensis, and introducing the new genera and species Taxawa tesnikishii.</title>
        <authorList>
            <person name="Kurbessoian T."/>
            <person name="Stajich J.E."/>
        </authorList>
    </citation>
    <scope>NUCLEOTIDE SEQUENCE</scope>
    <source>
        <strain evidence="5">TK_35</strain>
    </source>
</reference>
<dbReference type="Pfam" id="PF00106">
    <property type="entry name" value="adh_short"/>
    <property type="match status" value="1"/>
</dbReference>
<dbReference type="GO" id="GO:0016491">
    <property type="term" value="F:oxidoreductase activity"/>
    <property type="evidence" value="ECO:0007669"/>
    <property type="project" value="UniProtKB-KW"/>
</dbReference>
<feature type="compositionally biased region" description="Polar residues" evidence="3">
    <location>
        <begin position="8"/>
        <end position="22"/>
    </location>
</feature>
<evidence type="ECO:0000313" key="5">
    <source>
        <dbReference type="EMBL" id="KAJ9634341.1"/>
    </source>
</evidence>
<dbReference type="InterPro" id="IPR036291">
    <property type="entry name" value="NAD(P)-bd_dom_sf"/>
</dbReference>
<dbReference type="InterPro" id="IPR057326">
    <property type="entry name" value="KR_dom"/>
</dbReference>
<evidence type="ECO:0000256" key="1">
    <source>
        <dbReference type="ARBA" id="ARBA00006484"/>
    </source>
</evidence>
<evidence type="ECO:0000256" key="3">
    <source>
        <dbReference type="SAM" id="MobiDB-lite"/>
    </source>
</evidence>
<dbReference type="Proteomes" id="UP001172681">
    <property type="component" value="Unassembled WGS sequence"/>
</dbReference>
<comment type="similarity">
    <text evidence="1">Belongs to the short-chain dehydrogenases/reductases (SDR) family.</text>
</comment>
<dbReference type="SUPFAM" id="SSF51735">
    <property type="entry name" value="NAD(P)-binding Rossmann-fold domains"/>
    <property type="match status" value="1"/>
</dbReference>
<dbReference type="InterPro" id="IPR002347">
    <property type="entry name" value="SDR_fam"/>
</dbReference>
<dbReference type="CDD" id="cd05233">
    <property type="entry name" value="SDR_c"/>
    <property type="match status" value="1"/>
</dbReference>
<keyword evidence="6" id="KW-1185">Reference proteome</keyword>
<name>A0AA38Y5B8_9EURO</name>
<dbReference type="PRINTS" id="PR00081">
    <property type="entry name" value="GDHRDH"/>
</dbReference>
<protein>
    <recommendedName>
        <fullName evidence="4">Ketoreductase domain-containing protein</fullName>
    </recommendedName>
</protein>
<dbReference type="AlphaFoldDB" id="A0AA38Y5B8"/>
<feature type="region of interest" description="Disordered" evidence="3">
    <location>
        <begin position="1"/>
        <end position="26"/>
    </location>
</feature>